<reference evidence="3" key="1">
    <citation type="submission" date="2016-06" db="EMBL/GenBank/DDBJ databases">
        <authorList>
            <person name="Butler K."/>
        </authorList>
    </citation>
    <scope>NUCLEOTIDE SEQUENCE [LARGE SCALE GENOMIC DNA]</scope>
    <source>
        <strain evidence="3">GCSL-Mp20</strain>
    </source>
</reference>
<proteinExistence type="predicted"/>
<evidence type="ECO:0000313" key="3">
    <source>
        <dbReference type="Proteomes" id="UP000092377"/>
    </source>
</evidence>
<dbReference type="EMBL" id="LZEY01000059">
    <property type="protein sequence ID" value="OBU03122.1"/>
    <property type="molecule type" value="Genomic_DNA"/>
</dbReference>
<dbReference type="Proteomes" id="UP000092377">
    <property type="component" value="Unassembled WGS sequence"/>
</dbReference>
<sequence>MPLRAPFGALSFFRLLPPDILHINTFPAAVFLAMFHFFALITILSQTGNGSEMWAEIADIDLFSV</sequence>
<comment type="caution">
    <text evidence="2">The sequence shown here is derived from an EMBL/GenBank/DDBJ whole genome shotgun (WGS) entry which is preliminary data.</text>
</comment>
<evidence type="ECO:0000313" key="2">
    <source>
        <dbReference type="EMBL" id="OBU03122.1"/>
    </source>
</evidence>
<name>A0A1B8H225_9GAMM</name>
<feature type="transmembrane region" description="Helical" evidence="1">
    <location>
        <begin position="20"/>
        <end position="44"/>
    </location>
</feature>
<protein>
    <submittedName>
        <fullName evidence="2">Uncharacterized protein</fullName>
    </submittedName>
</protein>
<dbReference type="AlphaFoldDB" id="A0A1B8H225"/>
<keyword evidence="1" id="KW-1133">Transmembrane helix</keyword>
<keyword evidence="1" id="KW-0472">Membrane</keyword>
<evidence type="ECO:0000256" key="1">
    <source>
        <dbReference type="SAM" id="Phobius"/>
    </source>
</evidence>
<keyword evidence="3" id="KW-1185">Reference proteome</keyword>
<gene>
    <name evidence="2" type="ORF">AYY18_10670</name>
</gene>
<keyword evidence="1" id="KW-0812">Transmembrane</keyword>
<organism evidence="2 3">
    <name type="scientific">Morganella psychrotolerans</name>
    <dbReference type="NCBI Taxonomy" id="368603"/>
    <lineage>
        <taxon>Bacteria</taxon>
        <taxon>Pseudomonadati</taxon>
        <taxon>Pseudomonadota</taxon>
        <taxon>Gammaproteobacteria</taxon>
        <taxon>Enterobacterales</taxon>
        <taxon>Morganellaceae</taxon>
        <taxon>Morganella</taxon>
    </lineage>
</organism>
<accession>A0A1B8H225</accession>